<dbReference type="InterPro" id="IPR012334">
    <property type="entry name" value="Pectin_lyas_fold"/>
</dbReference>
<organism evidence="11">
    <name type="scientific">Mangifera indica</name>
    <name type="common">Mango</name>
    <dbReference type="NCBI Taxonomy" id="29780"/>
    <lineage>
        <taxon>Eukaryota</taxon>
        <taxon>Viridiplantae</taxon>
        <taxon>Streptophyta</taxon>
        <taxon>Embryophyta</taxon>
        <taxon>Tracheophyta</taxon>
        <taxon>Spermatophyta</taxon>
        <taxon>Magnoliopsida</taxon>
        <taxon>eudicotyledons</taxon>
        <taxon>Gunneridae</taxon>
        <taxon>Pentapetalae</taxon>
        <taxon>rosids</taxon>
        <taxon>malvids</taxon>
        <taxon>Sapindales</taxon>
        <taxon>Anacardiaceae</taxon>
        <taxon>Mangifera</taxon>
    </lineage>
</organism>
<dbReference type="InterPro" id="IPR011050">
    <property type="entry name" value="Pectin_lyase_fold/virulence"/>
</dbReference>
<evidence type="ECO:0000256" key="1">
    <source>
        <dbReference type="ARBA" id="ARBA00004191"/>
    </source>
</evidence>
<feature type="chain" id="PRO_5022083392" evidence="10">
    <location>
        <begin position="26"/>
        <end position="320"/>
    </location>
</feature>
<proteinExistence type="inferred from homology"/>
<evidence type="ECO:0000256" key="8">
    <source>
        <dbReference type="PROSITE-ProRule" id="PRU10052"/>
    </source>
</evidence>
<name>A0A514YDF0_MANIN</name>
<comment type="subcellular location">
    <subcellularLocation>
        <location evidence="1">Secreted</location>
        <location evidence="1">Cell wall</location>
    </subcellularLocation>
</comment>
<keyword evidence="5 9" id="KW-0378">Hydrolase</keyword>
<evidence type="ECO:0000256" key="7">
    <source>
        <dbReference type="ARBA" id="ARBA00023316"/>
    </source>
</evidence>
<dbReference type="PANTHER" id="PTHR31375">
    <property type="match status" value="1"/>
</dbReference>
<accession>A0A514YDF0</accession>
<evidence type="ECO:0000256" key="9">
    <source>
        <dbReference type="RuleBase" id="RU361169"/>
    </source>
</evidence>
<evidence type="ECO:0000256" key="2">
    <source>
        <dbReference type="ARBA" id="ARBA00008834"/>
    </source>
</evidence>
<dbReference type="InterPro" id="IPR000743">
    <property type="entry name" value="Glyco_hydro_28"/>
</dbReference>
<dbReference type="EC" id="3.2.1.15" evidence="11"/>
<keyword evidence="4" id="KW-0964">Secreted</keyword>
<reference evidence="11" key="2">
    <citation type="submission" date="2019-07" db="EMBL/GenBank/DDBJ databases">
        <title>Sequencing, Assembly and Annotation of the Mango Genome Cultivar 'Tommy Atkins'.</title>
        <authorList>
            <person name="Islas-Osuna M.A."/>
        </authorList>
    </citation>
    <scope>NUCLEOTIDE SEQUENCE</scope>
</reference>
<feature type="active site" evidence="8">
    <location>
        <position position="238"/>
    </location>
</feature>
<sequence>MSKLSVSCKFFIISFLTLFQLTVEAYNVISFGAKPDGQTDSTQAFANAWESACKSTRPATINVPKGRFLIKPIYFNGTCNNEIIFQINGTIVAPASYSSLGDSGFWIIFYRVSGLIVRGGTFDAKGAAYWDCRKSGKSCPSLPRSVTFMESSNVVVSRLKSLNSRYFHIAIDGCENITLEKLNISAPSWSPNTDGIHIQSSSGISITDSSIKTGDDCISLGPGSKNLLIQRIACGPGHGISIGSLGDNAYEEGVENVTVSDSTISRAENGVRIKTWARSSNGFAKNINFQNIIMKNAYNPILIDQYYCPGHKGCPNQVIN</sequence>
<keyword evidence="7" id="KW-0961">Cell wall biogenesis/degradation</keyword>
<protein>
    <submittedName>
        <fullName evidence="11">Polygalacturonase</fullName>
        <ecNumber evidence="11">3.2.1.15</ecNumber>
    </submittedName>
</protein>
<gene>
    <name evidence="11" type="primary">PG21-1</name>
</gene>
<evidence type="ECO:0000256" key="6">
    <source>
        <dbReference type="ARBA" id="ARBA00023295"/>
    </source>
</evidence>
<dbReference type="SMART" id="SM00710">
    <property type="entry name" value="PbH1"/>
    <property type="match status" value="5"/>
</dbReference>
<dbReference type="GO" id="GO:0005975">
    <property type="term" value="P:carbohydrate metabolic process"/>
    <property type="evidence" value="ECO:0007669"/>
    <property type="project" value="InterPro"/>
</dbReference>
<evidence type="ECO:0000256" key="3">
    <source>
        <dbReference type="ARBA" id="ARBA00022512"/>
    </source>
</evidence>
<dbReference type="EMBL" id="MK936575">
    <property type="protein sequence ID" value="QDK56819.1"/>
    <property type="molecule type" value="Genomic_DNA"/>
</dbReference>
<evidence type="ECO:0000313" key="11">
    <source>
        <dbReference type="EMBL" id="QDK56819.1"/>
    </source>
</evidence>
<comment type="similarity">
    <text evidence="2 9">Belongs to the glycosyl hydrolase 28 family.</text>
</comment>
<dbReference type="InterPro" id="IPR006626">
    <property type="entry name" value="PbH1"/>
</dbReference>
<reference evidence="11" key="1">
    <citation type="submission" date="2019-05" db="EMBL/GenBank/DDBJ databases">
        <authorList>
            <person name="Kuhn D.N."/>
        </authorList>
    </citation>
    <scope>NUCLEOTIDE SEQUENCE</scope>
</reference>
<dbReference type="GO" id="GO:0004650">
    <property type="term" value="F:polygalacturonase activity"/>
    <property type="evidence" value="ECO:0007669"/>
    <property type="project" value="UniProtKB-EC"/>
</dbReference>
<keyword evidence="10" id="KW-0732">Signal</keyword>
<keyword evidence="6 9" id="KW-0326">Glycosidase</keyword>
<evidence type="ECO:0000256" key="4">
    <source>
        <dbReference type="ARBA" id="ARBA00022525"/>
    </source>
</evidence>
<feature type="signal peptide" evidence="10">
    <location>
        <begin position="1"/>
        <end position="25"/>
    </location>
</feature>
<keyword evidence="3" id="KW-0134">Cell wall</keyword>
<dbReference type="Pfam" id="PF00295">
    <property type="entry name" value="Glyco_hydro_28"/>
    <property type="match status" value="1"/>
</dbReference>
<dbReference type="SUPFAM" id="SSF51126">
    <property type="entry name" value="Pectin lyase-like"/>
    <property type="match status" value="1"/>
</dbReference>
<dbReference type="AlphaFoldDB" id="A0A514YDF0"/>
<dbReference type="GO" id="GO:0071555">
    <property type="term" value="P:cell wall organization"/>
    <property type="evidence" value="ECO:0007669"/>
    <property type="project" value="UniProtKB-KW"/>
</dbReference>
<dbReference type="Gene3D" id="2.160.20.10">
    <property type="entry name" value="Single-stranded right-handed beta-helix, Pectin lyase-like"/>
    <property type="match status" value="1"/>
</dbReference>
<evidence type="ECO:0000256" key="10">
    <source>
        <dbReference type="SAM" id="SignalP"/>
    </source>
</evidence>
<evidence type="ECO:0000256" key="5">
    <source>
        <dbReference type="ARBA" id="ARBA00022801"/>
    </source>
</evidence>
<dbReference type="PROSITE" id="PS00502">
    <property type="entry name" value="POLYGALACTURONASE"/>
    <property type="match status" value="1"/>
</dbReference>